<dbReference type="AlphaFoldDB" id="A0A840R7G4"/>
<gene>
    <name evidence="1" type="ORF">HNQ57_003498</name>
</gene>
<sequence length="174" mass="18304">MDANQKPSIVILEKIMLKKHLPYSTLAALALITSTLASAQNLVPLEIITNSVMSLSGTAGLSSLAIGENSLETNNDQQMRDTIGPILSITEENGLNSSPLFNILPNNPFVLVSSAVLDGPENAIIVSDLLQGNLIINDVLSGLPGGNTIRSAYRENMASAVPKTPAEGLINSQL</sequence>
<dbReference type="EMBL" id="JACHHW010000016">
    <property type="protein sequence ID" value="MBB5189195.1"/>
    <property type="molecule type" value="Genomic_DNA"/>
</dbReference>
<dbReference type="Proteomes" id="UP000536640">
    <property type="component" value="Unassembled WGS sequence"/>
</dbReference>
<proteinExistence type="predicted"/>
<reference evidence="1 2" key="1">
    <citation type="submission" date="2020-08" db="EMBL/GenBank/DDBJ databases">
        <title>Genomic Encyclopedia of Type Strains, Phase IV (KMG-IV): sequencing the most valuable type-strain genomes for metagenomic binning, comparative biology and taxonomic classification.</title>
        <authorList>
            <person name="Goeker M."/>
        </authorList>
    </citation>
    <scope>NUCLEOTIDE SEQUENCE [LARGE SCALE GENOMIC DNA]</scope>
    <source>
        <strain evidence="1 2">DSM 25701</strain>
    </source>
</reference>
<dbReference type="RefSeq" id="WP_184465087.1">
    <property type="nucleotide sequence ID" value="NZ_JACHHW010000016.1"/>
</dbReference>
<protein>
    <submittedName>
        <fullName evidence="1">PPE-repeat protein</fullName>
    </submittedName>
</protein>
<name>A0A840R7G4_9GAMM</name>
<keyword evidence="2" id="KW-1185">Reference proteome</keyword>
<evidence type="ECO:0000313" key="2">
    <source>
        <dbReference type="Proteomes" id="UP000536640"/>
    </source>
</evidence>
<accession>A0A840R7G4</accession>
<comment type="caution">
    <text evidence="1">The sequence shown here is derived from an EMBL/GenBank/DDBJ whole genome shotgun (WGS) entry which is preliminary data.</text>
</comment>
<evidence type="ECO:0000313" key="1">
    <source>
        <dbReference type="EMBL" id="MBB5189195.1"/>
    </source>
</evidence>
<organism evidence="1 2">
    <name type="scientific">Zhongshania antarctica</name>
    <dbReference type="NCBI Taxonomy" id="641702"/>
    <lineage>
        <taxon>Bacteria</taxon>
        <taxon>Pseudomonadati</taxon>
        <taxon>Pseudomonadota</taxon>
        <taxon>Gammaproteobacteria</taxon>
        <taxon>Cellvibrionales</taxon>
        <taxon>Spongiibacteraceae</taxon>
        <taxon>Zhongshania</taxon>
    </lineage>
</organism>